<keyword evidence="4" id="KW-0804">Transcription</keyword>
<gene>
    <name evidence="6" type="ORF">SAMN06265380_10866</name>
</gene>
<keyword evidence="7" id="KW-1185">Reference proteome</keyword>
<dbReference type="InterPro" id="IPR047057">
    <property type="entry name" value="MerR_fam"/>
</dbReference>
<keyword evidence="3" id="KW-0238">DNA-binding</keyword>
<dbReference type="PANTHER" id="PTHR30204:SF69">
    <property type="entry name" value="MERR-FAMILY TRANSCRIPTIONAL REGULATOR"/>
    <property type="match status" value="1"/>
</dbReference>
<accession>A0A521DYI2</accession>
<evidence type="ECO:0000256" key="3">
    <source>
        <dbReference type="ARBA" id="ARBA00023125"/>
    </source>
</evidence>
<keyword evidence="2" id="KW-0805">Transcription regulation</keyword>
<evidence type="ECO:0000259" key="5">
    <source>
        <dbReference type="PROSITE" id="PS50937"/>
    </source>
</evidence>
<dbReference type="Gene3D" id="1.10.1660.10">
    <property type="match status" value="1"/>
</dbReference>
<dbReference type="Proteomes" id="UP000319555">
    <property type="component" value="Unassembled WGS sequence"/>
</dbReference>
<name>A0A521DYI2_9RHOB</name>
<dbReference type="PANTHER" id="PTHR30204">
    <property type="entry name" value="REDOX-CYCLING DRUG-SENSING TRANSCRIPTIONAL ACTIVATOR SOXR"/>
    <property type="match status" value="1"/>
</dbReference>
<evidence type="ECO:0000256" key="1">
    <source>
        <dbReference type="ARBA" id="ARBA00022491"/>
    </source>
</evidence>
<dbReference type="InterPro" id="IPR009061">
    <property type="entry name" value="DNA-bd_dom_put_sf"/>
</dbReference>
<proteinExistence type="predicted"/>
<sequence length="125" mass="13709">MVLQMRIGELSRRSGLPRDTLRFYERHGLIASRPGPEATNSYRDYPDDTLITLEQIGDAQAAGISIAQLATLLGQLGAADPETFDGVAFLQERIEEVEARIGRANRFLDSLRQAKQALATPSGQP</sequence>
<organism evidence="6 7">
    <name type="scientific">Ruegeria faecimaris</name>
    <dbReference type="NCBI Taxonomy" id="686389"/>
    <lineage>
        <taxon>Bacteria</taxon>
        <taxon>Pseudomonadati</taxon>
        <taxon>Pseudomonadota</taxon>
        <taxon>Alphaproteobacteria</taxon>
        <taxon>Rhodobacterales</taxon>
        <taxon>Roseobacteraceae</taxon>
        <taxon>Ruegeria</taxon>
    </lineage>
</organism>
<dbReference type="AlphaFoldDB" id="A0A521DYI2"/>
<dbReference type="PROSITE" id="PS50937">
    <property type="entry name" value="HTH_MERR_2"/>
    <property type="match status" value="1"/>
</dbReference>
<evidence type="ECO:0000256" key="2">
    <source>
        <dbReference type="ARBA" id="ARBA00023015"/>
    </source>
</evidence>
<evidence type="ECO:0000313" key="7">
    <source>
        <dbReference type="Proteomes" id="UP000319555"/>
    </source>
</evidence>
<protein>
    <submittedName>
        <fullName evidence="6">Transcriptional regulator, MerR family</fullName>
    </submittedName>
</protein>
<dbReference type="GO" id="GO:0003677">
    <property type="term" value="F:DNA binding"/>
    <property type="evidence" value="ECO:0007669"/>
    <property type="project" value="UniProtKB-KW"/>
</dbReference>
<feature type="domain" description="HTH merR-type" evidence="5">
    <location>
        <begin position="4"/>
        <end position="75"/>
    </location>
</feature>
<dbReference type="EMBL" id="FXTE01000008">
    <property type="protein sequence ID" value="SMO76777.1"/>
    <property type="molecule type" value="Genomic_DNA"/>
</dbReference>
<dbReference type="InterPro" id="IPR000551">
    <property type="entry name" value="MerR-type_HTH_dom"/>
</dbReference>
<dbReference type="SMART" id="SM00422">
    <property type="entry name" value="HTH_MERR"/>
    <property type="match status" value="1"/>
</dbReference>
<keyword evidence="1" id="KW-0678">Repressor</keyword>
<reference evidence="6 7" key="1">
    <citation type="submission" date="2017-05" db="EMBL/GenBank/DDBJ databases">
        <authorList>
            <person name="Varghese N."/>
            <person name="Submissions S."/>
        </authorList>
    </citation>
    <scope>NUCLEOTIDE SEQUENCE [LARGE SCALE GENOMIC DNA]</scope>
    <source>
        <strain evidence="6 7">DSM 28009</strain>
    </source>
</reference>
<dbReference type="Pfam" id="PF13411">
    <property type="entry name" value="MerR_1"/>
    <property type="match status" value="1"/>
</dbReference>
<dbReference type="SUPFAM" id="SSF46955">
    <property type="entry name" value="Putative DNA-binding domain"/>
    <property type="match status" value="1"/>
</dbReference>
<evidence type="ECO:0000313" key="6">
    <source>
        <dbReference type="EMBL" id="SMO76777.1"/>
    </source>
</evidence>
<evidence type="ECO:0000256" key="4">
    <source>
        <dbReference type="ARBA" id="ARBA00023163"/>
    </source>
</evidence>
<dbReference type="RefSeq" id="WP_246097248.1">
    <property type="nucleotide sequence ID" value="NZ_CANMDC010000008.1"/>
</dbReference>
<dbReference type="GO" id="GO:0003700">
    <property type="term" value="F:DNA-binding transcription factor activity"/>
    <property type="evidence" value="ECO:0007669"/>
    <property type="project" value="InterPro"/>
</dbReference>